<evidence type="ECO:0000256" key="1">
    <source>
        <dbReference type="ARBA" id="ARBA00001931"/>
    </source>
</evidence>
<evidence type="ECO:0000313" key="7">
    <source>
        <dbReference type="Proteomes" id="UP000004931"/>
    </source>
</evidence>
<evidence type="ECO:0000256" key="3">
    <source>
        <dbReference type="ARBA" id="ARBA00023002"/>
    </source>
</evidence>
<protein>
    <submittedName>
        <fullName evidence="6">Putative PQQ-dependent polyvinyl alcohol dehydrogenase</fullName>
    </submittedName>
</protein>
<feature type="domain" description="Pyrrolo-quinoline quinone repeat" evidence="5">
    <location>
        <begin position="414"/>
        <end position="520"/>
    </location>
</feature>
<dbReference type="InterPro" id="IPR018391">
    <property type="entry name" value="PQQ_b-propeller_rpt"/>
</dbReference>
<dbReference type="Proteomes" id="UP000004931">
    <property type="component" value="Unassembled WGS sequence"/>
</dbReference>
<dbReference type="AlphaFoldDB" id="A0YAH5"/>
<comment type="similarity">
    <text evidence="2">Belongs to the bacterial PQQ dehydrogenase family.</text>
</comment>
<evidence type="ECO:0000256" key="2">
    <source>
        <dbReference type="ARBA" id="ARBA00008156"/>
    </source>
</evidence>
<dbReference type="Gene3D" id="2.140.10.10">
    <property type="entry name" value="Quinoprotein alcohol dehydrogenase-like superfamily"/>
    <property type="match status" value="1"/>
</dbReference>
<feature type="domain" description="Pyrrolo-quinoline quinone repeat" evidence="5">
    <location>
        <begin position="89"/>
        <end position="229"/>
    </location>
</feature>
<feature type="chain" id="PRO_5002630598" evidence="4">
    <location>
        <begin position="32"/>
        <end position="537"/>
    </location>
</feature>
<dbReference type="OrthoDB" id="9794322at2"/>
<dbReference type="InterPro" id="IPR002372">
    <property type="entry name" value="PQQ_rpt_dom"/>
</dbReference>
<dbReference type="Pfam" id="PF13360">
    <property type="entry name" value="PQQ_2"/>
    <property type="match status" value="2"/>
</dbReference>
<dbReference type="eggNOG" id="COG1520">
    <property type="taxonomic scope" value="Bacteria"/>
</dbReference>
<feature type="signal peptide" evidence="4">
    <location>
        <begin position="1"/>
        <end position="31"/>
    </location>
</feature>
<organism evidence="6 7">
    <name type="scientific">marine gamma proteobacterium HTCC2143</name>
    <dbReference type="NCBI Taxonomy" id="247633"/>
    <lineage>
        <taxon>Bacteria</taxon>
        <taxon>Pseudomonadati</taxon>
        <taxon>Pseudomonadota</taxon>
        <taxon>Gammaproteobacteria</taxon>
        <taxon>Cellvibrionales</taxon>
        <taxon>Spongiibacteraceae</taxon>
        <taxon>BD1-7 clade</taxon>
    </lineage>
</organism>
<proteinExistence type="inferred from homology"/>
<keyword evidence="7" id="KW-1185">Reference proteome</keyword>
<keyword evidence="3" id="KW-0560">Oxidoreductase</keyword>
<dbReference type="SMART" id="SM00564">
    <property type="entry name" value="PQQ"/>
    <property type="match status" value="7"/>
</dbReference>
<gene>
    <name evidence="6" type="ORF">GP2143_17776</name>
</gene>
<evidence type="ECO:0000256" key="4">
    <source>
        <dbReference type="SAM" id="SignalP"/>
    </source>
</evidence>
<dbReference type="STRING" id="247633.GP2143_17776"/>
<evidence type="ECO:0000259" key="5">
    <source>
        <dbReference type="Pfam" id="PF13360"/>
    </source>
</evidence>
<sequence>MLHTSTLLPALIKLIAWTALSSLVASTSAYANCENTDIKPGLQQLFSKSWGIEYSGERFQSSANTSINADNASTLSLKWAYGLSTDQPRSYPLVTEDTLFIGDGGRGLVALDKETGCVRWENNSIKDISTSIISEQVDGRTLLIFSGRRSGVHAVDASTGDNVWSSVPKVHPVPLFSGSPLAYKDTIFVPISSLEIGLSANPFYGCCTTSGGMAALDVRTGELLWYRPTIEKAGSVITGKHYLFVEKRGPSGAPVWGAPMLDTQRDLLFFGSGQNYSLPASLTSDAIFAVHTKTGEIAWVKQFTADDTFNMACTISIDHPNCPSTMGPDVDFGAPPLLTQRLSGQDILIAGQKSGDVYGINPNTGQTIWSTRFGRGGPLGGVHWGIAANPELGLAFIPISDIPAFPSDVPQAPGLYAIDVKDGSLRWSVEREASCQERSCWTGLSAAITAGPNIVVAGAMDGILEIYRADNGEKLWSYNTKTEYDAVNGLPTKGGTLDAHGPMLAGNLLIVSSGYGSFQQEAGNALLVFSTAQEQTP</sequence>
<dbReference type="EMBL" id="AAVT01000001">
    <property type="protein sequence ID" value="EAW33129.1"/>
    <property type="molecule type" value="Genomic_DNA"/>
</dbReference>
<evidence type="ECO:0000313" key="6">
    <source>
        <dbReference type="EMBL" id="EAW33129.1"/>
    </source>
</evidence>
<accession>A0YAH5</accession>
<reference evidence="6 7" key="1">
    <citation type="journal article" date="2010" name="J. Bacteriol.">
        <title>Genome sequence of the oligotrophic marine Gammaproteobacterium HTCC2143, isolated from the Oregon Coast.</title>
        <authorList>
            <person name="Oh H.M."/>
            <person name="Kang I."/>
            <person name="Ferriera S."/>
            <person name="Giovannoni S.J."/>
            <person name="Cho J.C."/>
        </authorList>
    </citation>
    <scope>NUCLEOTIDE SEQUENCE [LARGE SCALE GENOMIC DNA]</scope>
    <source>
        <strain evidence="6 7">HTCC2143</strain>
    </source>
</reference>
<dbReference type="PANTHER" id="PTHR32303">
    <property type="entry name" value="QUINOPROTEIN ALCOHOL DEHYDROGENASE (CYTOCHROME C)"/>
    <property type="match status" value="1"/>
</dbReference>
<comment type="caution">
    <text evidence="6">The sequence shown here is derived from an EMBL/GenBank/DDBJ whole genome shotgun (WGS) entry which is preliminary data.</text>
</comment>
<comment type="cofactor">
    <cofactor evidence="1">
        <name>pyrroloquinoline quinone</name>
        <dbReference type="ChEBI" id="CHEBI:58442"/>
    </cofactor>
</comment>
<dbReference type="GO" id="GO:0016491">
    <property type="term" value="F:oxidoreductase activity"/>
    <property type="evidence" value="ECO:0007669"/>
    <property type="project" value="UniProtKB-KW"/>
</dbReference>
<dbReference type="InterPro" id="IPR011047">
    <property type="entry name" value="Quinoprotein_ADH-like_sf"/>
</dbReference>
<keyword evidence="4" id="KW-0732">Signal</keyword>
<dbReference type="PANTHER" id="PTHR32303:SF10">
    <property type="entry name" value="OUTER MEMBRANE PROTEIN ASSEMBLY FACTOR BAMB"/>
    <property type="match status" value="1"/>
</dbReference>
<dbReference type="SUPFAM" id="SSF50998">
    <property type="entry name" value="Quinoprotein alcohol dehydrogenase-like"/>
    <property type="match status" value="1"/>
</dbReference>
<name>A0YAH5_9GAMM</name>